<dbReference type="InterPro" id="IPR058240">
    <property type="entry name" value="rSAM_sf"/>
</dbReference>
<gene>
    <name evidence="2" type="primary">gwsS</name>
    <name evidence="2" type="ORF">C1638_020740</name>
</gene>
<proteinExistence type="predicted"/>
<accession>A0A316WF43</accession>
<dbReference type="NCBIfam" id="TIGR04085">
    <property type="entry name" value="rSAM_more_4Fe4S"/>
    <property type="match status" value="1"/>
</dbReference>
<evidence type="ECO:0000313" key="2">
    <source>
        <dbReference type="EMBL" id="PWN59997.1"/>
    </source>
</evidence>
<dbReference type="NCBIfam" id="TIGR04193">
    <property type="entry name" value="SPASM_w_grasp"/>
    <property type="match status" value="1"/>
</dbReference>
<dbReference type="Pfam" id="PF13186">
    <property type="entry name" value="SPASM"/>
    <property type="match status" value="1"/>
</dbReference>
<dbReference type="RefSeq" id="WP_109623843.1">
    <property type="nucleotide sequence ID" value="NZ_PPEI02000009.1"/>
</dbReference>
<dbReference type="InterPro" id="IPR013785">
    <property type="entry name" value="Aldolase_TIM"/>
</dbReference>
<dbReference type="EMBL" id="PPEI02000009">
    <property type="protein sequence ID" value="PWN59997.1"/>
    <property type="molecule type" value="Genomic_DNA"/>
</dbReference>
<keyword evidence="3" id="KW-1185">Reference proteome</keyword>
<reference evidence="2" key="1">
    <citation type="submission" date="2018-04" db="EMBL/GenBank/DDBJ databases">
        <title>Draft Genome Sequences of Chryseobacterium lactis NCTC11390T isolated from milk, Chryseobacterium oncorhynchi 701B-08T from rainbow trout, and Chryseobacterium viscerum 687B-08T from diseased fish.</title>
        <authorList>
            <person name="Jeong J.-J."/>
            <person name="Lee Y.J."/>
            <person name="Pathiraja D."/>
            <person name="Park B."/>
            <person name="Choi I.-G."/>
            <person name="Kim K.D."/>
        </authorList>
    </citation>
    <scope>NUCLEOTIDE SEQUENCE [LARGE SCALE GENOMIC DNA]</scope>
    <source>
        <strain evidence="2">701B-08</strain>
    </source>
</reference>
<dbReference type="InterPro" id="IPR023885">
    <property type="entry name" value="4Fe4S-binding_SPASM_dom"/>
</dbReference>
<dbReference type="OrthoDB" id="1073749at2"/>
<feature type="domain" description="4Fe4S-binding SPASM" evidence="1">
    <location>
        <begin position="243"/>
        <end position="298"/>
    </location>
</feature>
<dbReference type="SUPFAM" id="SSF102114">
    <property type="entry name" value="Radical SAM enzymes"/>
    <property type="match status" value="1"/>
</dbReference>
<name>A0A316WF43_9FLAO</name>
<dbReference type="Proteomes" id="UP000236182">
    <property type="component" value="Unassembled WGS sequence"/>
</dbReference>
<protein>
    <submittedName>
        <fullName evidence="2">Grasp-with-spasm system SPASM domain peptide maturase</fullName>
    </submittedName>
</protein>
<dbReference type="AlphaFoldDB" id="A0A316WF43"/>
<dbReference type="InterPro" id="IPR026497">
    <property type="entry name" value="GRASP-with-SPASM"/>
</dbReference>
<organism evidence="2 3">
    <name type="scientific">Chryseobacterium oncorhynchi</name>
    <dbReference type="NCBI Taxonomy" id="741074"/>
    <lineage>
        <taxon>Bacteria</taxon>
        <taxon>Pseudomonadati</taxon>
        <taxon>Bacteroidota</taxon>
        <taxon>Flavobacteriia</taxon>
        <taxon>Flavobacteriales</taxon>
        <taxon>Weeksellaceae</taxon>
        <taxon>Chryseobacterium group</taxon>
        <taxon>Chryseobacterium</taxon>
    </lineage>
</organism>
<evidence type="ECO:0000313" key="3">
    <source>
        <dbReference type="Proteomes" id="UP000236182"/>
    </source>
</evidence>
<dbReference type="Gene3D" id="3.20.20.70">
    <property type="entry name" value="Aldolase class I"/>
    <property type="match status" value="1"/>
</dbReference>
<evidence type="ECO:0000259" key="1">
    <source>
        <dbReference type="Pfam" id="PF13186"/>
    </source>
</evidence>
<comment type="caution">
    <text evidence="2">The sequence shown here is derived from an EMBL/GenBank/DDBJ whole genome shotgun (WGS) entry which is preliminary data.</text>
</comment>
<sequence length="353" mass="41730">MRYFNLFSNTLITRGAQRILISDLQRETSEVYPLEFYDIIEELKVKSIEEISTLFDDESKEIFHQYLNLLLDKEYGFITENDWDKCFPPISYEYNNPSFITDLFIELNDISILENLKQSVENLGIKFLVIHSKNYFTIDDIIRIEQTFTDSVLSGIEIFSPYHNNIDRNFIQELNLKTIRLYHLTFYNCNKIPFRVKDEFRFILNFIKDNIDISSCGKIDIKYFNTNITKVLEAFNHNSCLHKKIGIDINGNIKNCPAMPHNFGNIKNTTLEEALNVKDFKQYWNITKDEIEVCKDCEFRYICTDCRAYTENNKKSKEGLDVSKPLKCGYDPYTGKWKEWSKSPLKNKTNYTN</sequence>